<keyword evidence="5" id="KW-0378">Hydrolase</keyword>
<name>A0A5Q4BTB6_9PEZI</name>
<dbReference type="GO" id="GO:0004843">
    <property type="term" value="F:cysteine-type deubiquitinase activity"/>
    <property type="evidence" value="ECO:0007669"/>
    <property type="project" value="UniProtKB-EC"/>
</dbReference>
<dbReference type="SUPFAM" id="SSF52540">
    <property type="entry name" value="P-loop containing nucleoside triphosphate hydrolases"/>
    <property type="match status" value="1"/>
</dbReference>
<evidence type="ECO:0000256" key="5">
    <source>
        <dbReference type="ARBA" id="ARBA00022801"/>
    </source>
</evidence>
<evidence type="ECO:0000256" key="4">
    <source>
        <dbReference type="ARBA" id="ARBA00022786"/>
    </source>
</evidence>
<keyword evidence="3" id="KW-0645">Protease</keyword>
<feature type="region of interest" description="Disordered" evidence="7">
    <location>
        <begin position="1851"/>
        <end position="1879"/>
    </location>
</feature>
<sequence>MSAPLDSPAAIHGALYNHLVLPAKLPQHRDLNQQIPLVEKTLCQRMAVAARIMSALPDNTNTCRETWETVRQTVVACQRLYQGGRIDKASLLRELQQLAPSGFIVLHIETQNAGLIIRRTQDPVFNDSVVFEAFEASAKNESVLAAKGALIWDFPGIAVAIPYTTFNDQDFQLSLANFIEQASLETVKDFAAYAFKAGTTVFEYRNTGDPSIISSLLMAILEENGRRVAPVLLRKRVRDDVCWNRAKKPWRRLPYYLVLRVAIQRYLTIFLDHEQGRLEYKFFISVLLATFLDDSPTHHIGMEQTHFLKKKICRRLVKLDLDKDRCRDQDAVARYNHLFNSLGPKIDKSISRCSDFLKHALARERLALVKHIPVLPRKAGEQDLILSLRVSQEYIKNALRSFRFPKNKRYQLLPNEGPAEAAKDHLSQYARSYHKLIDKEMKLIASVPETCSEVSRQIFNYVQTALPMYENNPEQKSLMLLTVMELWQKMDSIACESFPLLSEFHPVFHPQMLDVLLFSQFSDMARLASLQIFLSYRITRADTVQRNIFEDPSAGCFAERYYRESPDAPSLKFIHDSIVTFANNMRERKEAEWKRKTREYDELISRIDTSACMYIVDEDNIHGREQHDPNCRRCSMMWNARSMRISIFEEPLPVDPIVARSIVFELACPQEFAIYRDTTWWLLRHLATHFNDEGAKPRCFLRDYVQLKPFSKQCHGKVGLASTTKPFQTTHYISVPFPVEWDGGRDGVCRPNALKLGYFDERTSTWPGRTRFRPSFAHHTALVLPNNSPWKKVLETKACALDGPGPSSYEIMASQSSCPAGINNHEYLAMQTLMTGKKQRWIVLLAELGSTNLNFSSEVTMLVVSHLALQSGPRDEKGDVLRTIHNVFRDDHFCDRFVEQLCVRLESLQANWRETYLMDVVITLLLRTHALTATNRDVSSKAFEAILRAREICVRWVEMLRAETFKASDVEMSRRCQQYALWAAILCKRTFFIHANQSAHLDDTALQAYVECCITLQDNLVVEVGALPQVLRHAVISDMKLSYRLSSLVRKSIVSSSDTFRKAIMAVWPEADGRSRQISDLRADQDAWVVCESHGHDGWNASIQVVQYNCCTGLLLVDSRPLGKLPKPPEHTAVLAELFGDQALLTRPSDMPGMDYTLTVRPKGYRIDVAYDSGSIIIRAIKGQQWLQYIERNVFRSETSWDLPGPLLDGCLHWLDLRSGKVFISYAADIWNISHRNWTINTHQRTCSRPCSRPGSFGNDRIVDTYSPLFNRVARIFQGFETRPNLLVFQPPSKHLQVEIKRLQLLFYVNARNLLESPQLGSEIDLDQDVGTWYGLESKLVFRNPRDPQQRSILIPMGPLETKRERDNLVVRITPNGDYAKFVINKHLGRIESTPEQLLLYMKAQLHAYTSSIFPDPLTGRTGTEEALQWLSSGACQPWSPLRVGSMNVLARIAQLTPRHEYYPADLKVMKTDHWSENLTESMQHERFRPLVEQIMAISAELQTFALLDVDSGLLPPAGDVHLHDRARLRRQISERSFDNNAEQPASIDQEYSARDCVKPANSRHSRVLEIVHMLRTWPENLATTSSLAQKLAQSNLIGGKADVFDKVSLNDRLSLDIAPSWGPLVRSCQEQQSAFALMFMLAPISYGSKADVELVRTLASFAILEELKAIELPPWAEYDNFQPNQVPKMAYLAKMIAPFKTPAPKHDGDDIQMFASAKQLRRMREEKAAWEQRADADCKYLADFFLAQWPCVEPGVGELSKSLLVDVEGATGAIRPEWKRLYQNMDLSMHLDAVQAVLSRHHSDSKYEPPYFIPSEEVFQQRLRGGEVPSLRFDLLQKSFDAIDNGTSAQLQPASATAPAAPAAAKAGPSSATPRHPAHIHQPIKLPYLQKTRSSGTNVLAPSWMSSKTALVPSNAAAAELKQIVSELANSKSMVRQKYGEDLQRSLEAFVARKTPKGPSRSHSPAFVAREISLSMLSIERRFKTIQRGLELADEQISARRVRLLKAGQLWPAVTTVTLLEQLRSTETSVLFGKCVREHFIDFGLAITSTQRDLRINHAVMRGDAGRYLDEMANQGHSNWNPSEHPDWLLLEIEANLMIRPDQVDVALATISPASGANSVLQMNMGQGKTSCIIPMVAASLANRQNLVRVVVPKALLLQTAELLQARLGGLLDRQVRHIPFSRRTPTQENVIRAYHRVHRTMMKQAGVMVCQPEHNLSFMLSGLQRLLDDRMPEAGPMINVQSWLRSRCRDILDESDYTLAVRTQLIYPSGSQMTVDGHPHRWQVAQGLLVLIDHHCHNLAYTFPHSIEVVRRPSGGFPLLFFLRSDVEEELVRRLTADILGGEKGILPMQNLEPAERLAVRDFLVNERPRDATLQRIRHLCPDRPSVRQTVYLLRGVLVNRILMMTLKKRWNVQYGLHPLRDPIAVPYHAKGVPSEQSEWGHPDVAILFTCLAFYYDGISVAQLTQSLEHLFKSDDPSSEYESWARTSQDFPESLRAWNSINVDDSLQLAEIWKALRYNVMAIDYFMNNFVFPQHAKQFKVKLQSNGWDIPLFSVGGDDQSAGSKGGGGGGGGGGGQVPGSGGCSSSPALTTGFSGTNDNRTMLPLTIKQEDLPGLSHTNAEVLTYLLHERSRECHKIVGFRGARASESDLLHELNRRDIKILIDAGAQILEMDNEALVKQWLIVDHSAPAALFFDKGNKPIVIQRTGRKTPLLASPFADDLSKCLVYLDEVRTRASVWAHTRGTDLKFPPTARGALTLGLGQSKDHTVQAAMRLRQLGTTQSVTFFAPPEVYQSIIDLQMKPLGAKIDSRDVISWLLDNTCDGIEQLQPLYYSQGIDFCRRMQAAIDNPDFIKDSYQRDNFIATVKQDEQHSLQQLYEPKHKIKGTGELRSGSDGKIRAFIKELNTRRKAFQDNGRAVHASALQEVEQEREVAFEVETVRQVKRPHHYPALSFPGLHPELESFAKTGRMPASAVNFIPATKSISKTAIGKKFKVSDKSSQKKLFVSGEFERTVKLSFDLTSDNFLRNVNWILWSPVTEMALIIVPEEAEALLSIMRNRFYTVATNLIVYSAPVTRKMLHFSDLNFYSIPALPSDWRAPAWLKMELGLYAGRLYFEWPEYDQLCDFLGIDQSLPMLEYLEESSDSDSADVQTHKETKSTSIGLTARPLSFVQEWLAARRRGQDFVSTPMGFIAQGKALQESHPFFRQAKAAKCDLLFAPTHNTANDQTNEDEYAVADYGVDDMGANEEADSDAHEDEIEYNDSEYDDSDTDNL</sequence>
<evidence type="ECO:0000259" key="8">
    <source>
        <dbReference type="Pfam" id="PF12340"/>
    </source>
</evidence>
<evidence type="ECO:0000256" key="2">
    <source>
        <dbReference type="ARBA" id="ARBA00012759"/>
    </source>
</evidence>
<feature type="compositionally biased region" description="Gly residues" evidence="7">
    <location>
        <begin position="2566"/>
        <end position="2585"/>
    </location>
</feature>
<feature type="non-terminal residue" evidence="11">
    <location>
        <position position="3275"/>
    </location>
</feature>
<proteinExistence type="predicted"/>
<comment type="caution">
    <text evidence="11">The sequence shown here is derived from an EMBL/GenBank/DDBJ whole genome shotgun (WGS) entry which is preliminary data.</text>
</comment>
<feature type="domain" description="DUF3638" evidence="8">
    <location>
        <begin position="2078"/>
        <end position="2301"/>
    </location>
</feature>
<dbReference type="InterPro" id="IPR051346">
    <property type="entry name" value="OTU_Deubiquitinase"/>
</dbReference>
<evidence type="ECO:0000256" key="6">
    <source>
        <dbReference type="ARBA" id="ARBA00022807"/>
    </source>
</evidence>
<evidence type="ECO:0000313" key="11">
    <source>
        <dbReference type="EMBL" id="TQN70303.1"/>
    </source>
</evidence>
<evidence type="ECO:0000259" key="9">
    <source>
        <dbReference type="Pfam" id="PF12359"/>
    </source>
</evidence>
<evidence type="ECO:0000256" key="1">
    <source>
        <dbReference type="ARBA" id="ARBA00000707"/>
    </source>
</evidence>
<feature type="compositionally biased region" description="Low complexity" evidence="7">
    <location>
        <begin position="1851"/>
        <end position="1875"/>
    </location>
</feature>
<reference evidence="11 12" key="1">
    <citation type="journal article" date="2019" name="Sci. Rep.">
        <title>Colletotrichum shisoi sp. nov., an anthracnose pathogen of Perilla frutescens in Japan: molecular phylogenetic, morphological and genomic evidence.</title>
        <authorList>
            <person name="Gan P."/>
            <person name="Tsushima A."/>
            <person name="Hiroyama R."/>
            <person name="Narusaka M."/>
            <person name="Takano Y."/>
            <person name="Narusaka Y."/>
            <person name="Kawaradani M."/>
            <person name="Damm U."/>
            <person name="Shirasu K."/>
        </authorList>
    </citation>
    <scope>NUCLEOTIDE SEQUENCE [LARGE SCALE GENOMIC DNA]</scope>
    <source>
        <strain evidence="11 12">PG-2018a</strain>
    </source>
</reference>
<dbReference type="OrthoDB" id="3182339at2759"/>
<dbReference type="InterPro" id="IPR022099">
    <property type="entry name" value="DUF3638"/>
</dbReference>
<dbReference type="Pfam" id="PF12340">
    <property type="entry name" value="DUF3638"/>
    <property type="match status" value="1"/>
</dbReference>
<dbReference type="Proteomes" id="UP000326340">
    <property type="component" value="Unassembled WGS sequence"/>
</dbReference>
<dbReference type="GO" id="GO:0006508">
    <property type="term" value="P:proteolysis"/>
    <property type="evidence" value="ECO:0007669"/>
    <property type="project" value="UniProtKB-KW"/>
</dbReference>
<feature type="domain" description="DUF6606" evidence="10">
    <location>
        <begin position="15"/>
        <end position="292"/>
    </location>
</feature>
<dbReference type="PANTHER" id="PTHR13367">
    <property type="entry name" value="UBIQUITIN THIOESTERASE"/>
    <property type="match status" value="1"/>
</dbReference>
<keyword evidence="4" id="KW-0833">Ubl conjugation pathway</keyword>
<dbReference type="Pfam" id="PF12359">
    <property type="entry name" value="DUF3645"/>
    <property type="match status" value="1"/>
</dbReference>
<feature type="domain" description="DUF3645" evidence="9">
    <location>
        <begin position="2420"/>
        <end position="2452"/>
    </location>
</feature>
<dbReference type="InterPro" id="IPR027417">
    <property type="entry name" value="P-loop_NTPase"/>
</dbReference>
<dbReference type="EMBL" id="PUHP01000402">
    <property type="protein sequence ID" value="TQN70303.1"/>
    <property type="molecule type" value="Genomic_DNA"/>
</dbReference>
<dbReference type="InterPro" id="IPR022105">
    <property type="entry name" value="DUF3645"/>
</dbReference>
<feature type="region of interest" description="Disordered" evidence="7">
    <location>
        <begin position="2561"/>
        <end position="2594"/>
    </location>
</feature>
<evidence type="ECO:0000256" key="7">
    <source>
        <dbReference type="SAM" id="MobiDB-lite"/>
    </source>
</evidence>
<dbReference type="PANTHER" id="PTHR13367:SF32">
    <property type="entry name" value="DUF6606 DOMAIN-CONTAINING PROTEIN"/>
    <property type="match status" value="1"/>
</dbReference>
<keyword evidence="12" id="KW-1185">Reference proteome</keyword>
<feature type="compositionally biased region" description="Acidic residues" evidence="7">
    <location>
        <begin position="3246"/>
        <end position="3275"/>
    </location>
</feature>
<keyword evidence="6" id="KW-0788">Thiol protease</keyword>
<organism evidence="11 12">
    <name type="scientific">Colletotrichum shisoi</name>
    <dbReference type="NCBI Taxonomy" id="2078593"/>
    <lineage>
        <taxon>Eukaryota</taxon>
        <taxon>Fungi</taxon>
        <taxon>Dikarya</taxon>
        <taxon>Ascomycota</taxon>
        <taxon>Pezizomycotina</taxon>
        <taxon>Sordariomycetes</taxon>
        <taxon>Hypocreomycetidae</taxon>
        <taxon>Glomerellales</taxon>
        <taxon>Glomerellaceae</taxon>
        <taxon>Colletotrichum</taxon>
        <taxon>Colletotrichum destructivum species complex</taxon>
    </lineage>
</organism>
<feature type="region of interest" description="Disordered" evidence="7">
    <location>
        <begin position="3243"/>
        <end position="3275"/>
    </location>
</feature>
<comment type="catalytic activity">
    <reaction evidence="1">
        <text>Thiol-dependent hydrolysis of ester, thioester, amide, peptide and isopeptide bonds formed by the C-terminal Gly of ubiquitin (a 76-residue protein attached to proteins as an intracellular targeting signal).</text>
        <dbReference type="EC" id="3.4.19.12"/>
    </reaction>
</comment>
<dbReference type="InterPro" id="IPR046541">
    <property type="entry name" value="DUF6606"/>
</dbReference>
<dbReference type="EC" id="3.4.19.12" evidence="2"/>
<protein>
    <recommendedName>
        <fullName evidence="2">ubiquitinyl hydrolase 1</fullName>
        <ecNumber evidence="2">3.4.19.12</ecNumber>
    </recommendedName>
</protein>
<evidence type="ECO:0000313" key="12">
    <source>
        <dbReference type="Proteomes" id="UP000326340"/>
    </source>
</evidence>
<gene>
    <name evidence="11" type="ORF">CSHISOI_05149</name>
</gene>
<accession>A0A5Q4BTB6</accession>
<evidence type="ECO:0000256" key="3">
    <source>
        <dbReference type="ARBA" id="ARBA00022670"/>
    </source>
</evidence>
<dbReference type="Pfam" id="PF20255">
    <property type="entry name" value="DUF6606"/>
    <property type="match status" value="1"/>
</dbReference>
<evidence type="ECO:0000259" key="10">
    <source>
        <dbReference type="Pfam" id="PF20255"/>
    </source>
</evidence>